<name>A0ABY1JF97_9BACT</name>
<feature type="transmembrane region" description="Helical" evidence="6">
    <location>
        <begin position="204"/>
        <end position="225"/>
    </location>
</feature>
<dbReference type="EMBL" id="FSQZ01000001">
    <property type="protein sequence ID" value="SIN77818.1"/>
    <property type="molecule type" value="Genomic_DNA"/>
</dbReference>
<comment type="subcellular location">
    <subcellularLocation>
        <location evidence="1">Membrane</location>
        <topology evidence="1">Multi-pass membrane protein</topology>
    </subcellularLocation>
</comment>
<organism evidence="7 8">
    <name type="scientific">Acetomicrobium flavidum</name>
    <dbReference type="NCBI Taxonomy" id="49896"/>
    <lineage>
        <taxon>Bacteria</taxon>
        <taxon>Thermotogati</taxon>
        <taxon>Synergistota</taxon>
        <taxon>Synergistia</taxon>
        <taxon>Synergistales</taxon>
        <taxon>Acetomicrobiaceae</taxon>
        <taxon>Acetomicrobium</taxon>
    </lineage>
</organism>
<proteinExistence type="predicted"/>
<keyword evidence="4 6" id="KW-1133">Transmembrane helix</keyword>
<evidence type="ECO:0000256" key="5">
    <source>
        <dbReference type="ARBA" id="ARBA00023136"/>
    </source>
</evidence>
<feature type="transmembrane region" description="Helical" evidence="6">
    <location>
        <begin position="128"/>
        <end position="148"/>
    </location>
</feature>
<dbReference type="InterPro" id="IPR001991">
    <property type="entry name" value="Na-dicarboxylate_symporter"/>
</dbReference>
<gene>
    <name evidence="7" type="ORF">SAMN05444368_1868</name>
</gene>
<feature type="transmembrane region" description="Helical" evidence="6">
    <location>
        <begin position="305"/>
        <end position="324"/>
    </location>
</feature>
<evidence type="ECO:0000256" key="1">
    <source>
        <dbReference type="ARBA" id="ARBA00004141"/>
    </source>
</evidence>
<evidence type="ECO:0000313" key="7">
    <source>
        <dbReference type="EMBL" id="SIN77818.1"/>
    </source>
</evidence>
<dbReference type="InterPro" id="IPR036458">
    <property type="entry name" value="Na:dicarbo_symporter_sf"/>
</dbReference>
<dbReference type="PRINTS" id="PR00173">
    <property type="entry name" value="EDTRNSPORT"/>
</dbReference>
<keyword evidence="2" id="KW-0813">Transport</keyword>
<dbReference type="SUPFAM" id="SSF118215">
    <property type="entry name" value="Proton glutamate symport protein"/>
    <property type="match status" value="1"/>
</dbReference>
<comment type="caution">
    <text evidence="7">The sequence shown here is derived from an EMBL/GenBank/DDBJ whole genome shotgun (WGS) entry which is preliminary data.</text>
</comment>
<dbReference type="Gene3D" id="1.10.3860.10">
    <property type="entry name" value="Sodium:dicarboxylate symporter"/>
    <property type="match status" value="1"/>
</dbReference>
<accession>A0ABY1JF97</accession>
<evidence type="ECO:0000256" key="2">
    <source>
        <dbReference type="ARBA" id="ARBA00022448"/>
    </source>
</evidence>
<evidence type="ECO:0000313" key="8">
    <source>
        <dbReference type="Proteomes" id="UP000185093"/>
    </source>
</evidence>
<dbReference type="Proteomes" id="UP000185093">
    <property type="component" value="Unassembled WGS sequence"/>
</dbReference>
<evidence type="ECO:0000256" key="6">
    <source>
        <dbReference type="SAM" id="Phobius"/>
    </source>
</evidence>
<evidence type="ECO:0000256" key="3">
    <source>
        <dbReference type="ARBA" id="ARBA00022692"/>
    </source>
</evidence>
<reference evidence="7 8" key="1">
    <citation type="submission" date="2016-11" db="EMBL/GenBank/DDBJ databases">
        <authorList>
            <person name="Varghese N."/>
            <person name="Submissions S."/>
        </authorList>
    </citation>
    <scope>NUCLEOTIDE SEQUENCE [LARGE SCALE GENOMIC DNA]</scope>
    <source>
        <strain evidence="7 8">DSM 20664</strain>
    </source>
</reference>
<dbReference type="PANTHER" id="PTHR42865">
    <property type="entry name" value="PROTON/GLUTAMATE-ASPARTATE SYMPORTER"/>
    <property type="match status" value="1"/>
</dbReference>
<dbReference type="Pfam" id="PF00375">
    <property type="entry name" value="SDF"/>
    <property type="match status" value="1"/>
</dbReference>
<keyword evidence="3 6" id="KW-0812">Transmembrane</keyword>
<feature type="transmembrane region" description="Helical" evidence="6">
    <location>
        <begin position="70"/>
        <end position="92"/>
    </location>
</feature>
<dbReference type="PANTHER" id="PTHR42865:SF8">
    <property type="entry name" value="SERINE_THREONINE TRANSPORTER SSTT"/>
    <property type="match status" value="1"/>
</dbReference>
<feature type="transmembrane region" description="Helical" evidence="6">
    <location>
        <begin position="38"/>
        <end position="58"/>
    </location>
</feature>
<protein>
    <submittedName>
        <fullName evidence="7">Na+/H+-dicarboxylate symporter</fullName>
    </submittedName>
</protein>
<feature type="transmembrane region" description="Helical" evidence="6">
    <location>
        <begin position="160"/>
        <end position="184"/>
    </location>
</feature>
<keyword evidence="8" id="KW-1185">Reference proteome</keyword>
<sequence length="407" mass="43142">MFKKLGLLPRLIIAIICGILIGKFLPQWCVGLLATFNGIFGNFLGFAIPLIILGFVAPGIADLGKGAGKLLGITVALAYGSTLLAGFFAYFVGTNIMPKFINFVANVAASNPEEHLLPPYFTIEMPPIMGVMTAILLAFILGIGMPAIEEKTLHNATVEFQKIVTMLVSYVIIPLLPIHVAGIFANMTFAGEVGRIMSVFGKVLLLVIACHITLLLVYFAVACAYGKKNFFQCLKNQIPGYVTALGTQSSAATIPVNVQCAERNGISKAVRDFVIPLCATIHLAGSTITITMCSIAVMMLHGMQFNFASMVGFIAMLGITMVAAPGVPGGAIMSALGVLQTMLGFSEAQLGLMIALHIAQDSFGTACNVSGDNAIAIVVDKIAARMERETATQKGKRTSREPQFAGK</sequence>
<feature type="transmembrane region" description="Helical" evidence="6">
    <location>
        <begin position="273"/>
        <end position="299"/>
    </location>
</feature>
<keyword evidence="5 6" id="KW-0472">Membrane</keyword>
<dbReference type="RefSeq" id="WP_074200014.1">
    <property type="nucleotide sequence ID" value="NZ_FSQZ01000001.1"/>
</dbReference>
<evidence type="ECO:0000256" key="4">
    <source>
        <dbReference type="ARBA" id="ARBA00022989"/>
    </source>
</evidence>
<feature type="transmembrane region" description="Helical" evidence="6">
    <location>
        <begin position="7"/>
        <end position="26"/>
    </location>
</feature>